<reference evidence="15" key="2">
    <citation type="journal article" date="2024" name="Plant">
        <title>Genomic evolution and insights into agronomic trait innovations of Sesamum species.</title>
        <authorList>
            <person name="Miao H."/>
            <person name="Wang L."/>
            <person name="Qu L."/>
            <person name="Liu H."/>
            <person name="Sun Y."/>
            <person name="Le M."/>
            <person name="Wang Q."/>
            <person name="Wei S."/>
            <person name="Zheng Y."/>
            <person name="Lin W."/>
            <person name="Duan Y."/>
            <person name="Cao H."/>
            <person name="Xiong S."/>
            <person name="Wang X."/>
            <person name="Wei L."/>
            <person name="Li C."/>
            <person name="Ma Q."/>
            <person name="Ju M."/>
            <person name="Zhao R."/>
            <person name="Li G."/>
            <person name="Mu C."/>
            <person name="Tian Q."/>
            <person name="Mei H."/>
            <person name="Zhang T."/>
            <person name="Gao T."/>
            <person name="Zhang H."/>
        </authorList>
    </citation>
    <scope>NUCLEOTIDE SEQUENCE</scope>
    <source>
        <strain evidence="15">KEN8</strain>
    </source>
</reference>
<keyword evidence="7" id="KW-0418">Kinase</keyword>
<dbReference type="CDD" id="cd16655">
    <property type="entry name" value="RING-Ubox_WDSUB1-like"/>
    <property type="match status" value="1"/>
</dbReference>
<keyword evidence="5" id="KW-0808">Transferase</keyword>
<dbReference type="InterPro" id="IPR011009">
    <property type="entry name" value="Kinase-like_dom_sf"/>
</dbReference>
<dbReference type="GO" id="GO:0004674">
    <property type="term" value="F:protein serine/threonine kinase activity"/>
    <property type="evidence" value="ECO:0007669"/>
    <property type="project" value="UniProtKB-KW"/>
</dbReference>
<dbReference type="GO" id="GO:0016567">
    <property type="term" value="P:protein ubiquitination"/>
    <property type="evidence" value="ECO:0007669"/>
    <property type="project" value="InterPro"/>
</dbReference>
<dbReference type="PROSITE" id="PS51698">
    <property type="entry name" value="U_BOX"/>
    <property type="match status" value="1"/>
</dbReference>
<dbReference type="EC" id="2.3.2.27" evidence="4"/>
<evidence type="ECO:0000256" key="9">
    <source>
        <dbReference type="ARBA" id="ARBA00022840"/>
    </source>
</evidence>
<proteinExistence type="inferred from homology"/>
<dbReference type="InterPro" id="IPR017441">
    <property type="entry name" value="Protein_kinase_ATP_BS"/>
</dbReference>
<dbReference type="Gene3D" id="3.30.200.20">
    <property type="entry name" value="Phosphorylase Kinase, domain 1"/>
    <property type="match status" value="1"/>
</dbReference>
<dbReference type="EMBL" id="JACGWM010000016">
    <property type="protein sequence ID" value="KAL0321679.1"/>
    <property type="molecule type" value="Genomic_DNA"/>
</dbReference>
<evidence type="ECO:0000256" key="1">
    <source>
        <dbReference type="ARBA" id="ARBA00000900"/>
    </source>
</evidence>
<evidence type="ECO:0000256" key="4">
    <source>
        <dbReference type="ARBA" id="ARBA00012483"/>
    </source>
</evidence>
<evidence type="ECO:0000259" key="14">
    <source>
        <dbReference type="PROSITE" id="PS51698"/>
    </source>
</evidence>
<evidence type="ECO:0000256" key="6">
    <source>
        <dbReference type="ARBA" id="ARBA00022741"/>
    </source>
</evidence>
<dbReference type="PROSITE" id="PS00108">
    <property type="entry name" value="PROTEIN_KINASE_ST"/>
    <property type="match status" value="1"/>
</dbReference>
<dbReference type="SUPFAM" id="SSF57850">
    <property type="entry name" value="RING/U-box"/>
    <property type="match status" value="1"/>
</dbReference>
<comment type="catalytic activity">
    <reaction evidence="1">
        <text>S-ubiquitinyl-[E2 ubiquitin-conjugating enzyme]-L-cysteine + [acceptor protein]-L-lysine = [E2 ubiquitin-conjugating enzyme]-L-cysteine + N(6)-ubiquitinyl-[acceptor protein]-L-lysine.</text>
        <dbReference type="EC" id="2.3.2.27"/>
    </reaction>
</comment>
<name>A0AAW2LR65_9LAMI</name>
<dbReference type="SUPFAM" id="SSF56112">
    <property type="entry name" value="Protein kinase-like (PK-like)"/>
    <property type="match status" value="1"/>
</dbReference>
<dbReference type="InterPro" id="IPR051348">
    <property type="entry name" value="U-box_ubiquitin_ligases"/>
</dbReference>
<evidence type="ECO:0000256" key="3">
    <source>
        <dbReference type="ARBA" id="ARBA00004906"/>
    </source>
</evidence>
<comment type="caution">
    <text evidence="15">The sequence shown here is derived from an EMBL/GenBank/DDBJ whole genome shotgun (WGS) entry which is preliminary data.</text>
</comment>
<evidence type="ECO:0000256" key="12">
    <source>
        <dbReference type="SAM" id="MobiDB-lite"/>
    </source>
</evidence>
<dbReference type="InterPro" id="IPR000719">
    <property type="entry name" value="Prot_kinase_dom"/>
</dbReference>
<dbReference type="GO" id="GO:0061630">
    <property type="term" value="F:ubiquitin protein ligase activity"/>
    <property type="evidence" value="ECO:0007669"/>
    <property type="project" value="UniProtKB-EC"/>
</dbReference>
<feature type="domain" description="Protein kinase" evidence="13">
    <location>
        <begin position="52"/>
        <end position="374"/>
    </location>
</feature>
<feature type="compositionally biased region" description="Basic and acidic residues" evidence="12">
    <location>
        <begin position="73"/>
        <end position="115"/>
    </location>
</feature>
<dbReference type="GO" id="GO:0005524">
    <property type="term" value="F:ATP binding"/>
    <property type="evidence" value="ECO:0007669"/>
    <property type="project" value="UniProtKB-UniRule"/>
</dbReference>
<dbReference type="InterPro" id="IPR008271">
    <property type="entry name" value="Ser/Thr_kinase_AS"/>
</dbReference>
<evidence type="ECO:0000256" key="8">
    <source>
        <dbReference type="ARBA" id="ARBA00022786"/>
    </source>
</evidence>
<evidence type="ECO:0000256" key="11">
    <source>
        <dbReference type="RuleBase" id="RU000304"/>
    </source>
</evidence>
<dbReference type="AlphaFoldDB" id="A0AAW2LR65"/>
<comment type="similarity">
    <text evidence="11">Belongs to the protein kinase superfamily.</text>
</comment>
<accession>A0AAW2LR65</accession>
<dbReference type="InterPro" id="IPR013083">
    <property type="entry name" value="Znf_RING/FYVE/PHD"/>
</dbReference>
<dbReference type="PROSITE" id="PS50011">
    <property type="entry name" value="PROTEIN_KINASE_DOM"/>
    <property type="match status" value="1"/>
</dbReference>
<keyword evidence="6 10" id="KW-0547">Nucleotide-binding</keyword>
<evidence type="ECO:0000256" key="10">
    <source>
        <dbReference type="PROSITE-ProRule" id="PRU10141"/>
    </source>
</evidence>
<protein>
    <recommendedName>
        <fullName evidence="4">RING-type E3 ubiquitin transferase</fullName>
        <ecNumber evidence="4">2.3.2.27</ecNumber>
    </recommendedName>
</protein>
<dbReference type="SMART" id="SM00504">
    <property type="entry name" value="Ubox"/>
    <property type="match status" value="1"/>
</dbReference>
<feature type="region of interest" description="Disordered" evidence="12">
    <location>
        <begin position="67"/>
        <end position="115"/>
    </location>
</feature>
<reference evidence="15" key="1">
    <citation type="submission" date="2020-06" db="EMBL/GenBank/DDBJ databases">
        <authorList>
            <person name="Li T."/>
            <person name="Hu X."/>
            <person name="Zhang T."/>
            <person name="Song X."/>
            <person name="Zhang H."/>
            <person name="Dai N."/>
            <person name="Sheng W."/>
            <person name="Hou X."/>
            <person name="Wei L."/>
        </authorList>
    </citation>
    <scope>NUCLEOTIDE SEQUENCE</scope>
    <source>
        <strain evidence="15">KEN8</strain>
        <tissue evidence="15">Leaf</tissue>
    </source>
</reference>
<keyword evidence="9 10" id="KW-0067">ATP-binding</keyword>
<dbReference type="Gene3D" id="1.10.510.10">
    <property type="entry name" value="Transferase(Phosphotransferase) domain 1"/>
    <property type="match status" value="1"/>
</dbReference>
<evidence type="ECO:0000256" key="2">
    <source>
        <dbReference type="ARBA" id="ARBA00003861"/>
    </source>
</evidence>
<evidence type="ECO:0000313" key="15">
    <source>
        <dbReference type="EMBL" id="KAL0321679.1"/>
    </source>
</evidence>
<dbReference type="SMART" id="SM00220">
    <property type="entry name" value="S_TKc"/>
    <property type="match status" value="1"/>
</dbReference>
<comment type="pathway">
    <text evidence="3">Protein modification; protein ubiquitination.</text>
</comment>
<keyword evidence="11" id="KW-0723">Serine/threonine-protein kinase</keyword>
<feature type="binding site" evidence="10">
    <location>
        <position position="172"/>
    </location>
    <ligand>
        <name>ATP</name>
        <dbReference type="ChEBI" id="CHEBI:30616"/>
    </ligand>
</feature>
<dbReference type="PROSITE" id="PS00107">
    <property type="entry name" value="PROTEIN_KINASE_ATP"/>
    <property type="match status" value="1"/>
</dbReference>
<dbReference type="Pfam" id="PF04564">
    <property type="entry name" value="U-box"/>
    <property type="match status" value="1"/>
</dbReference>
<dbReference type="Gene3D" id="3.30.40.10">
    <property type="entry name" value="Zinc/RING finger domain, C3HC4 (zinc finger)"/>
    <property type="match status" value="1"/>
</dbReference>
<organism evidence="15">
    <name type="scientific">Sesamum calycinum</name>
    <dbReference type="NCBI Taxonomy" id="2727403"/>
    <lineage>
        <taxon>Eukaryota</taxon>
        <taxon>Viridiplantae</taxon>
        <taxon>Streptophyta</taxon>
        <taxon>Embryophyta</taxon>
        <taxon>Tracheophyta</taxon>
        <taxon>Spermatophyta</taxon>
        <taxon>Magnoliopsida</taxon>
        <taxon>eudicotyledons</taxon>
        <taxon>Gunneridae</taxon>
        <taxon>Pentapetalae</taxon>
        <taxon>asterids</taxon>
        <taxon>lamiids</taxon>
        <taxon>Lamiales</taxon>
        <taxon>Pedaliaceae</taxon>
        <taxon>Sesamum</taxon>
    </lineage>
</organism>
<dbReference type="PANTHER" id="PTHR45647:SF15">
    <property type="entry name" value="U-BOX DOMAIN-CONTAINING PROTEIN 35"/>
    <property type="match status" value="1"/>
</dbReference>
<keyword evidence="8" id="KW-0833">Ubl conjugation pathway</keyword>
<evidence type="ECO:0000256" key="5">
    <source>
        <dbReference type="ARBA" id="ARBA00022679"/>
    </source>
</evidence>
<evidence type="ECO:0000256" key="7">
    <source>
        <dbReference type="ARBA" id="ARBA00022777"/>
    </source>
</evidence>
<dbReference type="InterPro" id="IPR003613">
    <property type="entry name" value="Ubox_domain"/>
</dbReference>
<feature type="domain" description="U-box" evidence="14">
    <location>
        <begin position="394"/>
        <end position="465"/>
    </location>
</feature>
<sequence length="465" mass="52919">MAIDTISQASSFTSSEAENPSWGQASTSEISTENQANIDFELEKLRIELRHIRGMYAMAQGEAIDASRKKRKSWQDRRKRDTKLLEEKPNLSRNAERETAERKEAEIRASRETKEKEKLESALNGSFYRYRQFTWDEIISATSSFSENLQIGMGAYGAVYQCSFQHTTAAVKILHAKEASRNKQFSRSLEDRLFRKNNTPPLLWFDRFRIAWEVASALVFLTHSKPKAIIHRDLKPANILLDRNNVSKIGDVGLSTMVNKDLLSLSPAYKDTAPVGTLCYIDPEYQRTGVVSPHSDVYAFGMVILQLLTAKPAIALAHEVELAVENNRLVEVLDPEAGPWPVEETNDLVLIALKCTELRRRDRPDLRDEVLPVLEKMKDNAETARNSTLISLPPPPDHFKCPILKEVMTDPCVAGDGYTYERKAIEEWLKEKDTSPMTNLQLPHKCLTPNYTLLSAIMEWKSRKH</sequence>
<gene>
    <name evidence="15" type="ORF">Scaly_2464300</name>
</gene>
<evidence type="ECO:0000259" key="13">
    <source>
        <dbReference type="PROSITE" id="PS50011"/>
    </source>
</evidence>
<feature type="region of interest" description="Disordered" evidence="12">
    <location>
        <begin position="1"/>
        <end position="30"/>
    </location>
</feature>
<comment type="function">
    <text evidence="2">Functions as an E3 ubiquitin ligase.</text>
</comment>
<dbReference type="PANTHER" id="PTHR45647">
    <property type="entry name" value="OS02G0152300 PROTEIN"/>
    <property type="match status" value="1"/>
</dbReference>
<dbReference type="Pfam" id="PF00069">
    <property type="entry name" value="Pkinase"/>
    <property type="match status" value="1"/>
</dbReference>